<feature type="chain" id="PRO_5045496907" description="YpjP-like protein" evidence="1">
    <location>
        <begin position="27"/>
        <end position="158"/>
    </location>
</feature>
<protein>
    <recommendedName>
        <fullName evidence="4">YpjP-like protein</fullName>
    </recommendedName>
</protein>
<accession>A0ABW2EPW5</accession>
<organism evidence="2 3">
    <name type="scientific">Halobacillus seohaensis</name>
    <dbReference type="NCBI Taxonomy" id="447421"/>
    <lineage>
        <taxon>Bacteria</taxon>
        <taxon>Bacillati</taxon>
        <taxon>Bacillota</taxon>
        <taxon>Bacilli</taxon>
        <taxon>Bacillales</taxon>
        <taxon>Bacillaceae</taxon>
        <taxon>Halobacillus</taxon>
    </lineage>
</organism>
<gene>
    <name evidence="2" type="ORF">ACFQIC_15070</name>
</gene>
<reference evidence="3" key="1">
    <citation type="journal article" date="2019" name="Int. J. Syst. Evol. Microbiol.">
        <title>The Global Catalogue of Microorganisms (GCM) 10K type strain sequencing project: providing services to taxonomists for standard genome sequencing and annotation.</title>
        <authorList>
            <consortium name="The Broad Institute Genomics Platform"/>
            <consortium name="The Broad Institute Genome Sequencing Center for Infectious Disease"/>
            <person name="Wu L."/>
            <person name="Ma J."/>
        </authorList>
    </citation>
    <scope>NUCLEOTIDE SEQUENCE [LARGE SCALE GENOMIC DNA]</scope>
    <source>
        <strain evidence="3">CGMCC 4.1621</strain>
    </source>
</reference>
<proteinExistence type="predicted"/>
<name>A0ABW2EPW5_9BACI</name>
<dbReference type="EMBL" id="JBHSZV010000039">
    <property type="protein sequence ID" value="MFC7063144.1"/>
    <property type="molecule type" value="Genomic_DNA"/>
</dbReference>
<comment type="caution">
    <text evidence="2">The sequence shown here is derived from an EMBL/GenBank/DDBJ whole genome shotgun (WGS) entry which is preliminary data.</text>
</comment>
<evidence type="ECO:0000313" key="2">
    <source>
        <dbReference type="EMBL" id="MFC7063144.1"/>
    </source>
</evidence>
<dbReference type="RefSeq" id="WP_204711717.1">
    <property type="nucleotide sequence ID" value="NZ_JBHSZV010000039.1"/>
</dbReference>
<evidence type="ECO:0000256" key="1">
    <source>
        <dbReference type="SAM" id="SignalP"/>
    </source>
</evidence>
<keyword evidence="1" id="KW-0732">Signal</keyword>
<dbReference type="Proteomes" id="UP001596410">
    <property type="component" value="Unassembled WGS sequence"/>
</dbReference>
<keyword evidence="3" id="KW-1185">Reference proteome</keyword>
<evidence type="ECO:0000313" key="3">
    <source>
        <dbReference type="Proteomes" id="UP001596410"/>
    </source>
</evidence>
<sequence>MKRSFLIMNLAIAFALTFVLPTAVSAQSYGPDVSKQLAEVRQVTTKYHDIESAFEDGYDTDYHVVPNMGIHLKNDDLVGNGILDPLAPEVLVYDPKKNGGYKLVAVEYLSPGGERPSLFGQEFDDGPFPGSYALHAWVWQGNPDGVFSAFNPNVANVE</sequence>
<feature type="signal peptide" evidence="1">
    <location>
        <begin position="1"/>
        <end position="26"/>
    </location>
</feature>
<evidence type="ECO:0008006" key="4">
    <source>
        <dbReference type="Google" id="ProtNLM"/>
    </source>
</evidence>